<dbReference type="AlphaFoldDB" id="A0A396I5J6"/>
<protein>
    <submittedName>
        <fullName evidence="1">Uncharacterized protein</fullName>
    </submittedName>
</protein>
<dbReference type="Gramene" id="rna21544">
    <property type="protein sequence ID" value="RHN59504.1"/>
    <property type="gene ID" value="gene21544"/>
</dbReference>
<dbReference type="Proteomes" id="UP000265566">
    <property type="component" value="Chromosome 4"/>
</dbReference>
<name>A0A396I5J6_MEDTR</name>
<dbReference type="EMBL" id="PSQE01000004">
    <property type="protein sequence ID" value="RHN59504.1"/>
    <property type="molecule type" value="Genomic_DNA"/>
</dbReference>
<comment type="caution">
    <text evidence="1">The sequence shown here is derived from an EMBL/GenBank/DDBJ whole genome shotgun (WGS) entry which is preliminary data.</text>
</comment>
<organism evidence="1">
    <name type="scientific">Medicago truncatula</name>
    <name type="common">Barrel medic</name>
    <name type="synonym">Medicago tribuloides</name>
    <dbReference type="NCBI Taxonomy" id="3880"/>
    <lineage>
        <taxon>Eukaryota</taxon>
        <taxon>Viridiplantae</taxon>
        <taxon>Streptophyta</taxon>
        <taxon>Embryophyta</taxon>
        <taxon>Tracheophyta</taxon>
        <taxon>Spermatophyta</taxon>
        <taxon>Magnoliopsida</taxon>
        <taxon>eudicotyledons</taxon>
        <taxon>Gunneridae</taxon>
        <taxon>Pentapetalae</taxon>
        <taxon>rosids</taxon>
        <taxon>fabids</taxon>
        <taxon>Fabales</taxon>
        <taxon>Fabaceae</taxon>
        <taxon>Papilionoideae</taxon>
        <taxon>50 kb inversion clade</taxon>
        <taxon>NPAAA clade</taxon>
        <taxon>Hologalegina</taxon>
        <taxon>IRL clade</taxon>
        <taxon>Trifolieae</taxon>
        <taxon>Medicago</taxon>
    </lineage>
</organism>
<gene>
    <name evidence="1" type="ORF">MtrunA17_Chr4g0014021</name>
</gene>
<accession>A0A396I5J6</accession>
<evidence type="ECO:0000313" key="1">
    <source>
        <dbReference type="EMBL" id="RHN59504.1"/>
    </source>
</evidence>
<proteinExistence type="predicted"/>
<sequence>MVWLVLPFSPCLQTSEQKIIFGTKKRKSSDLTDAECMTMTMSMEKMLRSYGRNLEKTF</sequence>
<reference evidence="1" key="1">
    <citation type="journal article" date="2018" name="Nat. Plants">
        <title>Whole-genome landscape of Medicago truncatula symbiotic genes.</title>
        <authorList>
            <person name="Pecrix Y."/>
            <person name="Gamas P."/>
            <person name="Carrere S."/>
        </authorList>
    </citation>
    <scope>NUCLEOTIDE SEQUENCE</scope>
    <source>
        <tissue evidence="1">Leaves</tissue>
    </source>
</reference>